<dbReference type="InterPro" id="IPR001110">
    <property type="entry name" value="UPF0012_CS"/>
</dbReference>
<proteinExistence type="inferred from homology"/>
<dbReference type="InterPro" id="IPR003010">
    <property type="entry name" value="C-N_Hydrolase"/>
</dbReference>
<dbReference type="CDD" id="cd07583">
    <property type="entry name" value="nitrilase_5"/>
    <property type="match status" value="1"/>
</dbReference>
<dbReference type="PANTHER" id="PTHR23088">
    <property type="entry name" value="NITRILASE-RELATED"/>
    <property type="match status" value="1"/>
</dbReference>
<dbReference type="PROSITE" id="PS01227">
    <property type="entry name" value="UPF0012"/>
    <property type="match status" value="1"/>
</dbReference>
<dbReference type="RefSeq" id="WP_248554038.1">
    <property type="nucleotide sequence ID" value="NZ_JALPRK010000037.1"/>
</dbReference>
<keyword evidence="3" id="KW-0378">Hydrolase</keyword>
<dbReference type="Pfam" id="PF00795">
    <property type="entry name" value="CN_hydrolase"/>
    <property type="match status" value="1"/>
</dbReference>
<reference evidence="3" key="1">
    <citation type="submission" date="2022-04" db="EMBL/GenBank/DDBJ databases">
        <authorList>
            <person name="Seo M.-J."/>
        </authorList>
    </citation>
    <scope>NUCLEOTIDE SEQUENCE</scope>
    <source>
        <strain evidence="3">MBLB2552</strain>
    </source>
</reference>
<organism evidence="3 4">
    <name type="scientific">Paenibacillus mellifer</name>
    <dbReference type="NCBI Taxonomy" id="2937794"/>
    <lineage>
        <taxon>Bacteria</taxon>
        <taxon>Bacillati</taxon>
        <taxon>Bacillota</taxon>
        <taxon>Bacilli</taxon>
        <taxon>Bacillales</taxon>
        <taxon>Paenibacillaceae</taxon>
        <taxon>Paenibacillus</taxon>
    </lineage>
</organism>
<evidence type="ECO:0000313" key="4">
    <source>
        <dbReference type="Proteomes" id="UP001139534"/>
    </source>
</evidence>
<dbReference type="InterPro" id="IPR036526">
    <property type="entry name" value="C-N_Hydrolase_sf"/>
</dbReference>
<dbReference type="EMBL" id="JALPRK010000037">
    <property type="protein sequence ID" value="MCK8490073.1"/>
    <property type="molecule type" value="Genomic_DNA"/>
</dbReference>
<comment type="similarity">
    <text evidence="1">Belongs to the carbon-nitrogen hydrolase superfamily. NIT1/NIT2 family.</text>
</comment>
<dbReference type="PROSITE" id="PS50263">
    <property type="entry name" value="CN_HYDROLASE"/>
    <property type="match status" value="1"/>
</dbReference>
<dbReference type="GO" id="GO:0016787">
    <property type="term" value="F:hydrolase activity"/>
    <property type="evidence" value="ECO:0007669"/>
    <property type="project" value="UniProtKB-KW"/>
</dbReference>
<comment type="caution">
    <text evidence="3">The sequence shown here is derived from an EMBL/GenBank/DDBJ whole genome shotgun (WGS) entry which is preliminary data.</text>
</comment>
<dbReference type="AlphaFoldDB" id="A0A9X1Y610"/>
<protein>
    <submittedName>
        <fullName evidence="3">Carbon-nitrogen family hydrolase</fullName>
    </submittedName>
</protein>
<evidence type="ECO:0000259" key="2">
    <source>
        <dbReference type="PROSITE" id="PS50263"/>
    </source>
</evidence>
<dbReference type="SUPFAM" id="SSF56317">
    <property type="entry name" value="Carbon-nitrogen hydrolase"/>
    <property type="match status" value="1"/>
</dbReference>
<evidence type="ECO:0000256" key="1">
    <source>
        <dbReference type="ARBA" id="ARBA00010613"/>
    </source>
</evidence>
<dbReference type="Proteomes" id="UP001139534">
    <property type="component" value="Unassembled WGS sequence"/>
</dbReference>
<dbReference type="PANTHER" id="PTHR23088:SF27">
    <property type="entry name" value="DEAMINATED GLUTATHIONE AMIDASE"/>
    <property type="match status" value="1"/>
</dbReference>
<sequence length="275" mass="30862">MNQVSNQAPHHQGRWRIALIQSDIVLGEPEVNRENLERAMERAARAAEKPDIILLPELWNTGYALTEMSTLADPEGRDSRKWLASFAIRHGIHVVGGSIAEIREGHVYNTMPVFNRSGEEVAAYSKVHLFRLMEEEKYLQPGERSVTFVLDGQQAGAAICYDIRFPELVRSLALRGAKLLFVAAEWPHPRLNHWRTLLAARAIENQMYVIACNRAGTSGGDTFCGHSLIIDPWGDIVAEGGEGEEIVTGSIDLSLVDQVRRRIPVFADRRPQLYE</sequence>
<dbReference type="Gene3D" id="3.60.110.10">
    <property type="entry name" value="Carbon-nitrogen hydrolase"/>
    <property type="match status" value="1"/>
</dbReference>
<evidence type="ECO:0000313" key="3">
    <source>
        <dbReference type="EMBL" id="MCK8490073.1"/>
    </source>
</evidence>
<gene>
    <name evidence="3" type="ORF">M0651_23195</name>
</gene>
<keyword evidence="4" id="KW-1185">Reference proteome</keyword>
<accession>A0A9X1Y610</accession>
<name>A0A9X1Y610_9BACL</name>
<feature type="domain" description="CN hydrolase" evidence="2">
    <location>
        <begin position="15"/>
        <end position="253"/>
    </location>
</feature>